<dbReference type="GO" id="GO:0004810">
    <property type="term" value="F:CCA tRNA nucleotidyltransferase activity"/>
    <property type="evidence" value="ECO:0007669"/>
    <property type="project" value="InterPro"/>
</dbReference>
<dbReference type="GO" id="GO:0009228">
    <property type="term" value="P:thiamine biosynthetic process"/>
    <property type="evidence" value="ECO:0007669"/>
    <property type="project" value="UniProtKB-KW"/>
</dbReference>
<dbReference type="EMBL" id="DTAU01000045">
    <property type="protein sequence ID" value="HFQ78560.1"/>
    <property type="molecule type" value="Genomic_DNA"/>
</dbReference>
<keyword evidence="8 9" id="KW-0784">Thiamine biosynthesis</keyword>
<protein>
    <recommendedName>
        <fullName evidence="9">Probable tRNA sulfurtransferase</fullName>
        <ecNumber evidence="9">2.8.1.4</ecNumber>
    </recommendedName>
    <alternativeName>
        <fullName evidence="9">Sulfur carrier protein ThiS sulfurtransferase</fullName>
    </alternativeName>
    <alternativeName>
        <fullName evidence="9">Thiamine biosynthesis protein ThiI</fullName>
    </alternativeName>
    <alternativeName>
        <fullName evidence="9">tRNA 4-thiouridine synthase</fullName>
    </alternativeName>
</protein>
<name>A0A832AKN1_9CREN</name>
<feature type="binding site" evidence="9">
    <location>
        <begin position="186"/>
        <end position="187"/>
    </location>
    <ligand>
        <name>ATP</name>
        <dbReference type="ChEBI" id="CHEBI:30616"/>
    </ligand>
</feature>
<dbReference type="InterPro" id="IPR003720">
    <property type="entry name" value="tRNA_STrfase"/>
</dbReference>
<reference evidence="11" key="1">
    <citation type="journal article" date="2020" name="mSystems">
        <title>Genome- and Community-Level Interaction Insights into Carbon Utilization and Element Cycling Functions of Hydrothermarchaeota in Hydrothermal Sediment.</title>
        <authorList>
            <person name="Zhou Z."/>
            <person name="Liu Y."/>
            <person name="Xu W."/>
            <person name="Pan J."/>
            <person name="Luo Z.H."/>
            <person name="Li M."/>
        </authorList>
    </citation>
    <scope>NUCLEOTIDE SEQUENCE</scope>
    <source>
        <strain evidence="11">SpSt-629</strain>
    </source>
</reference>
<dbReference type="Gene3D" id="3.40.50.620">
    <property type="entry name" value="HUPs"/>
    <property type="match status" value="1"/>
</dbReference>
<dbReference type="AlphaFoldDB" id="A0A832AKN1"/>
<dbReference type="InterPro" id="IPR014729">
    <property type="entry name" value="Rossmann-like_a/b/a_fold"/>
</dbReference>
<dbReference type="Pfam" id="PF22025">
    <property type="entry name" value="ThiI_fer"/>
    <property type="match status" value="1"/>
</dbReference>
<dbReference type="GO" id="GO:0005524">
    <property type="term" value="F:ATP binding"/>
    <property type="evidence" value="ECO:0007669"/>
    <property type="project" value="UniProtKB-UniRule"/>
</dbReference>
<comment type="catalytic activity">
    <reaction evidence="9">
        <text>[ThiI sulfur-carrier protein]-S-sulfanyl-L-cysteine + a uridine in tRNA + 2 reduced [2Fe-2S]-[ferredoxin] + ATP + H(+) = [ThiI sulfur-carrier protein]-L-cysteine + a 4-thiouridine in tRNA + 2 oxidized [2Fe-2S]-[ferredoxin] + AMP + diphosphate</text>
        <dbReference type="Rhea" id="RHEA:24176"/>
        <dbReference type="Rhea" id="RHEA-COMP:10000"/>
        <dbReference type="Rhea" id="RHEA-COMP:10001"/>
        <dbReference type="Rhea" id="RHEA-COMP:13337"/>
        <dbReference type="Rhea" id="RHEA-COMP:13338"/>
        <dbReference type="Rhea" id="RHEA-COMP:13339"/>
        <dbReference type="Rhea" id="RHEA-COMP:13340"/>
        <dbReference type="ChEBI" id="CHEBI:15378"/>
        <dbReference type="ChEBI" id="CHEBI:29950"/>
        <dbReference type="ChEBI" id="CHEBI:30616"/>
        <dbReference type="ChEBI" id="CHEBI:33019"/>
        <dbReference type="ChEBI" id="CHEBI:33737"/>
        <dbReference type="ChEBI" id="CHEBI:33738"/>
        <dbReference type="ChEBI" id="CHEBI:61963"/>
        <dbReference type="ChEBI" id="CHEBI:65315"/>
        <dbReference type="ChEBI" id="CHEBI:136798"/>
        <dbReference type="ChEBI" id="CHEBI:456215"/>
        <dbReference type="EC" id="2.8.1.4"/>
    </reaction>
</comment>
<dbReference type="InterPro" id="IPR050102">
    <property type="entry name" value="tRNA_sulfurtransferase_ThiI"/>
</dbReference>
<dbReference type="NCBIfam" id="TIGR00342">
    <property type="entry name" value="tRNA uracil 4-sulfurtransferase ThiI"/>
    <property type="match status" value="1"/>
</dbReference>
<evidence type="ECO:0000256" key="7">
    <source>
        <dbReference type="ARBA" id="ARBA00022884"/>
    </source>
</evidence>
<dbReference type="Pfam" id="PF02568">
    <property type="entry name" value="ThiI"/>
    <property type="match status" value="1"/>
</dbReference>
<evidence type="ECO:0000256" key="4">
    <source>
        <dbReference type="ARBA" id="ARBA00022679"/>
    </source>
</evidence>
<gene>
    <name evidence="9 11" type="primary">thiI</name>
    <name evidence="11" type="ORF">ENT99_02515</name>
</gene>
<evidence type="ECO:0000313" key="11">
    <source>
        <dbReference type="EMBL" id="HFQ78560.1"/>
    </source>
</evidence>
<dbReference type="SUPFAM" id="SSF143437">
    <property type="entry name" value="THUMP domain-like"/>
    <property type="match status" value="1"/>
</dbReference>
<keyword evidence="3 9" id="KW-0820">tRNA-binding</keyword>
<feature type="binding site" evidence="9">
    <location>
        <position position="299"/>
    </location>
    <ligand>
        <name>ATP</name>
        <dbReference type="ChEBI" id="CHEBI:30616"/>
    </ligand>
</feature>
<dbReference type="GO" id="GO:0140741">
    <property type="term" value="F:tRNA-uracil-4 sulfurtransferase activity"/>
    <property type="evidence" value="ECO:0007669"/>
    <property type="project" value="UniProtKB-EC"/>
</dbReference>
<dbReference type="GO" id="GO:0052837">
    <property type="term" value="P:thiazole biosynthetic process"/>
    <property type="evidence" value="ECO:0007669"/>
    <property type="project" value="TreeGrafter"/>
</dbReference>
<dbReference type="HAMAP" id="MF_00021">
    <property type="entry name" value="ThiI"/>
    <property type="match status" value="1"/>
</dbReference>
<organism evidence="11">
    <name type="scientific">Ignisphaera aggregans</name>
    <dbReference type="NCBI Taxonomy" id="334771"/>
    <lineage>
        <taxon>Archaea</taxon>
        <taxon>Thermoproteota</taxon>
        <taxon>Thermoprotei</taxon>
        <taxon>Desulfurococcales</taxon>
        <taxon>Desulfurococcaceae</taxon>
        <taxon>Ignisphaera</taxon>
    </lineage>
</organism>
<proteinExistence type="inferred from homology"/>
<dbReference type="GO" id="GO:0009229">
    <property type="term" value="P:thiamine diphosphate biosynthetic process"/>
    <property type="evidence" value="ECO:0007669"/>
    <property type="project" value="UniProtKB-UniRule"/>
</dbReference>
<accession>A0A832AKN1</accession>
<dbReference type="GO" id="GO:0000049">
    <property type="term" value="F:tRNA binding"/>
    <property type="evidence" value="ECO:0007669"/>
    <property type="project" value="UniProtKB-UniRule"/>
</dbReference>
<comment type="subcellular location">
    <subcellularLocation>
        <location evidence="1 9">Cytoplasm</location>
    </subcellularLocation>
</comment>
<dbReference type="InterPro" id="IPR049962">
    <property type="entry name" value="THUMP_ThiI"/>
</dbReference>
<comment type="function">
    <text evidence="9">Catalyzes the ATP-dependent transfer of a sulfur to tRNA to produce 4-thiouridine in position 8 of tRNAs, which functions as a near-UV photosensor. Also catalyzes the transfer of sulfur to the sulfur carrier protein ThiS, forming ThiS-thiocarboxylate. This is a step in the synthesis of thiazole, in the thiamine biosynthesis pathway. The sulfur is donated as persulfide by IscS.</text>
</comment>
<evidence type="ECO:0000259" key="10">
    <source>
        <dbReference type="PROSITE" id="PS51165"/>
    </source>
</evidence>
<dbReference type="PANTHER" id="PTHR43209:SF1">
    <property type="entry name" value="TRNA SULFURTRANSFERASE"/>
    <property type="match status" value="1"/>
</dbReference>
<dbReference type="SMART" id="SM00981">
    <property type="entry name" value="THUMP"/>
    <property type="match status" value="1"/>
</dbReference>
<evidence type="ECO:0000256" key="2">
    <source>
        <dbReference type="ARBA" id="ARBA00022490"/>
    </source>
</evidence>
<dbReference type="CDD" id="cd11716">
    <property type="entry name" value="THUMP_ThiI"/>
    <property type="match status" value="1"/>
</dbReference>
<evidence type="ECO:0000256" key="1">
    <source>
        <dbReference type="ARBA" id="ARBA00004496"/>
    </source>
</evidence>
<comment type="caution">
    <text evidence="9">Lacks conserved residue(s) required for the propagation of feature annotation.</text>
</comment>
<comment type="similarity">
    <text evidence="9">Belongs to the ThiI family.</text>
</comment>
<dbReference type="InterPro" id="IPR020536">
    <property type="entry name" value="ThiI_AANH"/>
</dbReference>
<keyword evidence="2 9" id="KW-0963">Cytoplasm</keyword>
<evidence type="ECO:0000256" key="8">
    <source>
        <dbReference type="ARBA" id="ARBA00022977"/>
    </source>
</evidence>
<dbReference type="GO" id="GO:0002937">
    <property type="term" value="P:tRNA 4-thiouridine biosynthesis"/>
    <property type="evidence" value="ECO:0007669"/>
    <property type="project" value="TreeGrafter"/>
</dbReference>
<dbReference type="PROSITE" id="PS51165">
    <property type="entry name" value="THUMP"/>
    <property type="match status" value="1"/>
</dbReference>
<keyword evidence="7 9" id="KW-0694">RNA-binding</keyword>
<evidence type="ECO:0000256" key="3">
    <source>
        <dbReference type="ARBA" id="ARBA00022555"/>
    </source>
</evidence>
<dbReference type="InterPro" id="IPR004114">
    <property type="entry name" value="THUMP_dom"/>
</dbReference>
<dbReference type="PANTHER" id="PTHR43209">
    <property type="entry name" value="TRNA SULFURTRANSFERASE"/>
    <property type="match status" value="1"/>
</dbReference>
<feature type="domain" description="THUMP" evidence="10">
    <location>
        <begin position="65"/>
        <end position="168"/>
    </location>
</feature>
<keyword evidence="6 9" id="KW-0067">ATP-binding</keyword>
<evidence type="ECO:0000256" key="5">
    <source>
        <dbReference type="ARBA" id="ARBA00022741"/>
    </source>
</evidence>
<keyword evidence="5 9" id="KW-0547">Nucleotide-binding</keyword>
<keyword evidence="4 9" id="KW-0808">Transferase</keyword>
<dbReference type="InterPro" id="IPR049961">
    <property type="entry name" value="ThiI_N"/>
</dbReference>
<comment type="caution">
    <text evidence="11">The sequence shown here is derived from an EMBL/GenBank/DDBJ whole genome shotgun (WGS) entry which is preliminary data.</text>
</comment>
<evidence type="ECO:0000256" key="9">
    <source>
        <dbReference type="HAMAP-Rule" id="MF_00021"/>
    </source>
</evidence>
<dbReference type="SUPFAM" id="SSF52402">
    <property type="entry name" value="Adenine nucleotide alpha hydrolases-like"/>
    <property type="match status" value="1"/>
</dbReference>
<dbReference type="EC" id="2.8.1.4" evidence="9"/>
<dbReference type="Pfam" id="PF02926">
    <property type="entry name" value="THUMP"/>
    <property type="match status" value="1"/>
</dbReference>
<dbReference type="Gene3D" id="3.30.2130.30">
    <property type="match status" value="1"/>
</dbReference>
<comment type="pathway">
    <text evidence="9">Cofactor biosynthesis; thiamine diphosphate biosynthesis.</text>
</comment>
<comment type="catalytic activity">
    <reaction evidence="9">
        <text>[ThiS sulfur-carrier protein]-C-terminal Gly-Gly-AMP + S-sulfanyl-L-cysteinyl-[cysteine desulfurase] + AH2 = [ThiS sulfur-carrier protein]-C-terminal-Gly-aminoethanethioate + L-cysteinyl-[cysteine desulfurase] + A + AMP + 2 H(+)</text>
        <dbReference type="Rhea" id="RHEA:43340"/>
        <dbReference type="Rhea" id="RHEA-COMP:12157"/>
        <dbReference type="Rhea" id="RHEA-COMP:12158"/>
        <dbReference type="Rhea" id="RHEA-COMP:12910"/>
        <dbReference type="Rhea" id="RHEA-COMP:19908"/>
        <dbReference type="ChEBI" id="CHEBI:13193"/>
        <dbReference type="ChEBI" id="CHEBI:15378"/>
        <dbReference type="ChEBI" id="CHEBI:17499"/>
        <dbReference type="ChEBI" id="CHEBI:29950"/>
        <dbReference type="ChEBI" id="CHEBI:61963"/>
        <dbReference type="ChEBI" id="CHEBI:90618"/>
        <dbReference type="ChEBI" id="CHEBI:232372"/>
        <dbReference type="ChEBI" id="CHEBI:456215"/>
    </reaction>
</comment>
<sequence length="414" mass="46599">MKERWLVLIRIGEVSLKGALSRKRMEKRLSKNIEDALATNNIMASVHVSRGRLWLCCFNDEEESLAASKILAYVMGVVSSSPVFKVSFNSFNELVDKALNFFRNRIQGKVFAVRARRVGQHNFTSKDVEKSLGYMLLQAGGAKVNLENPEYTAYVEIRGNSAYLYDKVIHGPGGLPIGVEGKVLSLFSGGIDSPVATWYALKRGCEVDLVLFNIGGERHVWSVNMVAKVLADGWMYGYRPKMHIIDIRPFIATIALSVPEEYIVVILRRTMNRIAERLAKHVNALALVTGESLGQVASQTLNNIYVIEEAIRIPILRPLIGMDKDEITFIARRIGTYEYSIKIEEYCTLGARRITPRANLDKVKEYEARVGISEFDIDKVIDEATTIDLRSIDIRDIQMKLDSLGLSNIYRCSI</sequence>
<dbReference type="GO" id="GO:0005829">
    <property type="term" value="C:cytosol"/>
    <property type="evidence" value="ECO:0007669"/>
    <property type="project" value="TreeGrafter"/>
</dbReference>
<feature type="binding site" evidence="9">
    <location>
        <position position="290"/>
    </location>
    <ligand>
        <name>ATP</name>
        <dbReference type="ChEBI" id="CHEBI:30616"/>
    </ligand>
</feature>
<feature type="binding site" evidence="9">
    <location>
        <position position="268"/>
    </location>
    <ligand>
        <name>ATP</name>
        <dbReference type="ChEBI" id="CHEBI:30616"/>
    </ligand>
</feature>
<dbReference type="UniPathway" id="UPA00060"/>
<dbReference type="CDD" id="cd01712">
    <property type="entry name" value="PPase_ThiI"/>
    <property type="match status" value="1"/>
</dbReference>
<evidence type="ECO:0000256" key="6">
    <source>
        <dbReference type="ARBA" id="ARBA00022840"/>
    </source>
</evidence>
<dbReference type="InterPro" id="IPR054173">
    <property type="entry name" value="ThiI_fer"/>
</dbReference>